<name>A0A853BSG5_9ACTN</name>
<proteinExistence type="predicted"/>
<protein>
    <recommendedName>
        <fullName evidence="2">SPW repeat-containing integral membrane domain-containing protein</fullName>
    </recommendedName>
</protein>
<evidence type="ECO:0000313" key="3">
    <source>
        <dbReference type="EMBL" id="NYI97910.1"/>
    </source>
</evidence>
<accession>A0A853BSG5</accession>
<dbReference type="EMBL" id="JACCFO010000001">
    <property type="protein sequence ID" value="NYI97910.1"/>
    <property type="molecule type" value="Genomic_DNA"/>
</dbReference>
<gene>
    <name evidence="3" type="ORF">HNR12_004187</name>
</gene>
<feature type="transmembrane region" description="Helical" evidence="1">
    <location>
        <begin position="86"/>
        <end position="108"/>
    </location>
</feature>
<dbReference type="RefSeq" id="WP_179769162.1">
    <property type="nucleotide sequence ID" value="NZ_JACCFO010000001.1"/>
</dbReference>
<dbReference type="AlphaFoldDB" id="A0A853BSG5"/>
<evidence type="ECO:0000259" key="2">
    <source>
        <dbReference type="Pfam" id="PF03779"/>
    </source>
</evidence>
<evidence type="ECO:0000256" key="1">
    <source>
        <dbReference type="SAM" id="Phobius"/>
    </source>
</evidence>
<feature type="transmembrane region" description="Helical" evidence="1">
    <location>
        <begin position="7"/>
        <end position="23"/>
    </location>
</feature>
<feature type="transmembrane region" description="Helical" evidence="1">
    <location>
        <begin position="29"/>
        <end position="46"/>
    </location>
</feature>
<keyword evidence="1" id="KW-1133">Transmembrane helix</keyword>
<comment type="caution">
    <text evidence="3">The sequence shown here is derived from an EMBL/GenBank/DDBJ whole genome shotgun (WGS) entry which is preliminary data.</text>
</comment>
<evidence type="ECO:0000313" key="4">
    <source>
        <dbReference type="Proteomes" id="UP000575985"/>
    </source>
</evidence>
<dbReference type="Proteomes" id="UP000575985">
    <property type="component" value="Unassembled WGS sequence"/>
</dbReference>
<feature type="transmembrane region" description="Helical" evidence="1">
    <location>
        <begin position="53"/>
        <end position="74"/>
    </location>
</feature>
<dbReference type="Pfam" id="PF03779">
    <property type="entry name" value="SPW"/>
    <property type="match status" value="1"/>
</dbReference>
<keyword evidence="1" id="KW-0812">Transmembrane</keyword>
<keyword evidence="4" id="KW-1185">Reference proteome</keyword>
<dbReference type="InterPro" id="IPR005530">
    <property type="entry name" value="SPW"/>
</dbReference>
<feature type="domain" description="SPW repeat-containing integral membrane" evidence="2">
    <location>
        <begin position="6"/>
        <end position="98"/>
    </location>
</feature>
<organism evidence="3 4">
    <name type="scientific">Streptomonospora nanhaiensis</name>
    <dbReference type="NCBI Taxonomy" id="1323731"/>
    <lineage>
        <taxon>Bacteria</taxon>
        <taxon>Bacillati</taxon>
        <taxon>Actinomycetota</taxon>
        <taxon>Actinomycetes</taxon>
        <taxon>Streptosporangiales</taxon>
        <taxon>Nocardiopsidaceae</taxon>
        <taxon>Streptomonospora</taxon>
    </lineage>
</organism>
<reference evidence="3 4" key="1">
    <citation type="submission" date="2020-07" db="EMBL/GenBank/DDBJ databases">
        <title>Sequencing the genomes of 1000 actinobacteria strains.</title>
        <authorList>
            <person name="Klenk H.-P."/>
        </authorList>
    </citation>
    <scope>NUCLEOTIDE SEQUENCE [LARGE SCALE GENOMIC DNA]</scope>
    <source>
        <strain evidence="3 4">DSM 45927</strain>
    </source>
</reference>
<keyword evidence="1" id="KW-0472">Membrane</keyword>
<sequence>MRRAGDWVVLVAGCVVAISQFWHQMIGMGMVTLFLLGTLLVFLGTLSVIHPQLYVTEAVTVLTGLGLIALPWVFGFVDTPSAAWTSWIAGAVAVVVGAVNVGPALALYRRVVPPQAGAGQVRQAKP</sequence>